<dbReference type="EMBL" id="VWPL01000021">
    <property type="protein sequence ID" value="KAA5599519.1"/>
    <property type="molecule type" value="Genomic_DNA"/>
</dbReference>
<proteinExistence type="predicted"/>
<dbReference type="AlphaFoldDB" id="A0A5M6HVD6"/>
<protein>
    <submittedName>
        <fullName evidence="2">Alpha/beta fold hydrolase</fullName>
    </submittedName>
</protein>
<name>A0A5M6HVD6_9HYPH</name>
<dbReference type="OrthoDB" id="5491135at2"/>
<keyword evidence="3" id="KW-1185">Reference proteome</keyword>
<dbReference type="Pfam" id="PF12697">
    <property type="entry name" value="Abhydrolase_6"/>
    <property type="match status" value="1"/>
</dbReference>
<evidence type="ECO:0000259" key="1">
    <source>
        <dbReference type="Pfam" id="PF12697"/>
    </source>
</evidence>
<dbReference type="SUPFAM" id="SSF53474">
    <property type="entry name" value="alpha/beta-Hydrolases"/>
    <property type="match status" value="1"/>
</dbReference>
<dbReference type="PANTHER" id="PTHR43433:SF4">
    <property type="entry name" value="NON-HEME CHLOROPEROXIDASE-RELATED"/>
    <property type="match status" value="1"/>
</dbReference>
<dbReference type="InterPro" id="IPR000073">
    <property type="entry name" value="AB_hydrolase_1"/>
</dbReference>
<accession>A0A5M6HVD6</accession>
<dbReference type="InterPro" id="IPR050471">
    <property type="entry name" value="AB_hydrolase"/>
</dbReference>
<evidence type="ECO:0000313" key="2">
    <source>
        <dbReference type="EMBL" id="KAA5599519.1"/>
    </source>
</evidence>
<keyword evidence="2" id="KW-0378">Hydrolase</keyword>
<dbReference type="GO" id="GO:0016787">
    <property type="term" value="F:hydrolase activity"/>
    <property type="evidence" value="ECO:0007669"/>
    <property type="project" value="UniProtKB-KW"/>
</dbReference>
<dbReference type="PANTHER" id="PTHR43433">
    <property type="entry name" value="HYDROLASE, ALPHA/BETA FOLD FAMILY PROTEIN"/>
    <property type="match status" value="1"/>
</dbReference>
<reference evidence="2 3" key="1">
    <citation type="submission" date="2019-09" db="EMBL/GenBank/DDBJ databases">
        <title>Draft Whole-Genome sequence of Blastochloris sulfoviridis DSM 729.</title>
        <authorList>
            <person name="Meyer T.E."/>
            <person name="Kyndt J.A."/>
        </authorList>
    </citation>
    <scope>NUCLEOTIDE SEQUENCE [LARGE SCALE GENOMIC DNA]</scope>
    <source>
        <strain evidence="2 3">DSM 729</strain>
    </source>
</reference>
<dbReference type="Proteomes" id="UP000323886">
    <property type="component" value="Unassembled WGS sequence"/>
</dbReference>
<organism evidence="2 3">
    <name type="scientific">Blastochloris sulfoviridis</name>
    <dbReference type="NCBI Taxonomy" id="50712"/>
    <lineage>
        <taxon>Bacteria</taxon>
        <taxon>Pseudomonadati</taxon>
        <taxon>Pseudomonadota</taxon>
        <taxon>Alphaproteobacteria</taxon>
        <taxon>Hyphomicrobiales</taxon>
        <taxon>Blastochloridaceae</taxon>
        <taxon>Blastochloris</taxon>
    </lineage>
</organism>
<comment type="caution">
    <text evidence="2">The sequence shown here is derived from an EMBL/GenBank/DDBJ whole genome shotgun (WGS) entry which is preliminary data.</text>
</comment>
<dbReference type="RefSeq" id="WP_150098008.1">
    <property type="nucleotide sequence ID" value="NZ_VWPL01000021.1"/>
</dbReference>
<dbReference type="Gene3D" id="3.40.50.1820">
    <property type="entry name" value="alpha/beta hydrolase"/>
    <property type="match status" value="1"/>
</dbReference>
<feature type="domain" description="AB hydrolase-1" evidence="1">
    <location>
        <begin position="7"/>
        <end position="239"/>
    </location>
</feature>
<dbReference type="InterPro" id="IPR029058">
    <property type="entry name" value="AB_hydrolase_fold"/>
</dbReference>
<evidence type="ECO:0000313" key="3">
    <source>
        <dbReference type="Proteomes" id="UP000323886"/>
    </source>
</evidence>
<sequence length="247" mass="26241">MPEALPLILVPGLACTAELFAAQTAAFASRDIVVADTSGQPTSGQDTGGQDTGGPDTIAAIAADILAAAPPRFAVAGLSMGGYVCFELWRQAPQRIARFGLIDTQARPDTPAAADVRKRMIELGEEGQLDKIHEALWPRLIAPGRREDRALEIVVRRMLQQVGAEAFVRQQRAILGRIDSRPILPTITVPALVVVGADDQITPPDLAREMADAMPDAELVVVPGAGHLSPLENPDAVTAALVRWLAR</sequence>
<gene>
    <name evidence="2" type="ORF">F1193_11865</name>
</gene>